<evidence type="ECO:0000313" key="5">
    <source>
        <dbReference type="Proteomes" id="UP000008743"/>
    </source>
</evidence>
<evidence type="ECO:0000259" key="3">
    <source>
        <dbReference type="PROSITE" id="PS01180"/>
    </source>
</evidence>
<feature type="chain" id="PRO_5002253911" description="CUB domain-containing protein" evidence="2">
    <location>
        <begin position="25"/>
        <end position="357"/>
    </location>
</feature>
<dbReference type="Gene3D" id="2.60.120.380">
    <property type="match status" value="1"/>
</dbReference>
<keyword evidence="1" id="KW-1015">Disulfide bond</keyword>
<organism evidence="4 5">
    <name type="scientific">Capsaspora owczarzaki (strain ATCC 30864)</name>
    <dbReference type="NCBI Taxonomy" id="595528"/>
    <lineage>
        <taxon>Eukaryota</taxon>
        <taxon>Filasterea</taxon>
        <taxon>Capsaspora</taxon>
    </lineage>
</organism>
<proteinExistence type="predicted"/>
<name>A0A0D2VVM9_CAPO3</name>
<dbReference type="EMBL" id="KE346369">
    <property type="protein sequence ID" value="KJE95547.1"/>
    <property type="molecule type" value="Genomic_DNA"/>
</dbReference>
<dbReference type="PROSITE" id="PS01180">
    <property type="entry name" value="CUB"/>
    <property type="match status" value="1"/>
</dbReference>
<accession>A0A0D2VVM9</accession>
<dbReference type="OrthoDB" id="6355812at2759"/>
<dbReference type="InterPro" id="IPR000859">
    <property type="entry name" value="CUB_dom"/>
</dbReference>
<reference evidence="5" key="1">
    <citation type="submission" date="2011-02" db="EMBL/GenBank/DDBJ databases">
        <title>The Genome Sequence of Capsaspora owczarzaki ATCC 30864.</title>
        <authorList>
            <person name="Russ C."/>
            <person name="Cuomo C."/>
            <person name="Burger G."/>
            <person name="Gray M.W."/>
            <person name="Holland P.W.H."/>
            <person name="King N."/>
            <person name="Lang F.B.F."/>
            <person name="Roger A.J."/>
            <person name="Ruiz-Trillo I."/>
            <person name="Young S.K."/>
            <person name="Zeng Q."/>
            <person name="Gargeya S."/>
            <person name="Alvarado L."/>
            <person name="Berlin A."/>
            <person name="Chapman S.B."/>
            <person name="Chen Z."/>
            <person name="Freedman E."/>
            <person name="Gellesch M."/>
            <person name="Goldberg J."/>
            <person name="Griggs A."/>
            <person name="Gujja S."/>
            <person name="Heilman E."/>
            <person name="Heiman D."/>
            <person name="Howarth C."/>
            <person name="Mehta T."/>
            <person name="Neiman D."/>
            <person name="Pearson M."/>
            <person name="Roberts A."/>
            <person name="Saif S."/>
            <person name="Shea T."/>
            <person name="Shenoy N."/>
            <person name="Sisk P."/>
            <person name="Stolte C."/>
            <person name="Sykes S."/>
            <person name="White J."/>
            <person name="Yandava C."/>
            <person name="Haas B."/>
            <person name="Nusbaum C."/>
            <person name="Birren B."/>
        </authorList>
    </citation>
    <scope>NUCLEOTIDE SEQUENCE</scope>
    <source>
        <strain evidence="5">ATCC 30864</strain>
    </source>
</reference>
<dbReference type="InParanoid" id="A0A0D2VVM9"/>
<protein>
    <recommendedName>
        <fullName evidence="3">CUB domain-containing protein</fullName>
    </recommendedName>
</protein>
<sequence length="357" mass="37502">MQSAITSLVALAAFVALLSSPVQGQLSTCTASSSTALTFNGTVLSIGCAGNSVTMTWTVSTTVPLLLTFQSFQTEAGYDKVLVTASGTVYGPFSGATIPSPMITGVGNVVIQFTSDASNTYAGFTLNIATGPVVNTLVSSQPTVLTKTQQGGFVYFGLYNYLLGGSADFSVTIYSYSGLQAPGVFIARNRIPQLESYDFTNNTVQSGSDYTFRLTIPNPTDGSYYVGVFLYGTSSSLSVTGTWKFNITALGNGIKVTNTAGASPVYYQLTVPVSTASLQFQISRQVPGGYPIAVISQGTAPNANSFDYKMDTTQQSYQSLVIPSPNPSSNRNANPGNYIIAIYSATTDSAGYIFQAN</sequence>
<dbReference type="AlphaFoldDB" id="A0A0D2VVM9"/>
<gene>
    <name evidence="4" type="ORF">CAOG_005992</name>
</gene>
<dbReference type="InterPro" id="IPR035914">
    <property type="entry name" value="Sperma_CUB_dom_sf"/>
</dbReference>
<feature type="signal peptide" evidence="2">
    <location>
        <begin position="1"/>
        <end position="24"/>
    </location>
</feature>
<keyword evidence="5" id="KW-1185">Reference proteome</keyword>
<evidence type="ECO:0000256" key="1">
    <source>
        <dbReference type="ARBA" id="ARBA00023157"/>
    </source>
</evidence>
<dbReference type="Proteomes" id="UP000008743">
    <property type="component" value="Unassembled WGS sequence"/>
</dbReference>
<dbReference type="STRING" id="595528.A0A0D2VVM9"/>
<evidence type="ECO:0000313" key="4">
    <source>
        <dbReference type="EMBL" id="KJE95547.1"/>
    </source>
</evidence>
<dbReference type="SUPFAM" id="SSF49854">
    <property type="entry name" value="Spermadhesin, CUB domain"/>
    <property type="match status" value="1"/>
</dbReference>
<keyword evidence="2" id="KW-0732">Signal</keyword>
<dbReference type="Gene3D" id="2.60.120.290">
    <property type="entry name" value="Spermadhesin, CUB domain"/>
    <property type="match status" value="1"/>
</dbReference>
<dbReference type="Pfam" id="PF00431">
    <property type="entry name" value="CUB"/>
    <property type="match status" value="1"/>
</dbReference>
<feature type="domain" description="CUB" evidence="3">
    <location>
        <begin position="29"/>
        <end position="131"/>
    </location>
</feature>
<dbReference type="CDD" id="cd00041">
    <property type="entry name" value="CUB"/>
    <property type="match status" value="1"/>
</dbReference>
<evidence type="ECO:0000256" key="2">
    <source>
        <dbReference type="SAM" id="SignalP"/>
    </source>
</evidence>